<dbReference type="AlphaFoldDB" id="A0AAV8ZKH4"/>
<accession>A0AAV8ZKH4</accession>
<dbReference type="EMBL" id="JANEYF010001281">
    <property type="protein sequence ID" value="KAJ8965018.1"/>
    <property type="molecule type" value="Genomic_DNA"/>
</dbReference>
<keyword evidence="8" id="KW-1185">Reference proteome</keyword>
<dbReference type="GO" id="GO:0016671">
    <property type="term" value="F:oxidoreductase activity, acting on a sulfur group of donors, disulfide as acceptor"/>
    <property type="evidence" value="ECO:0007669"/>
    <property type="project" value="InterPro"/>
</dbReference>
<protein>
    <recommendedName>
        <fullName evidence="9">Gamma-interferon-inducible lysosomal thiol reductase</fullName>
    </recommendedName>
</protein>
<organism evidence="7 8">
    <name type="scientific">Rhamnusium bicolor</name>
    <dbReference type="NCBI Taxonomy" id="1586634"/>
    <lineage>
        <taxon>Eukaryota</taxon>
        <taxon>Metazoa</taxon>
        <taxon>Ecdysozoa</taxon>
        <taxon>Arthropoda</taxon>
        <taxon>Hexapoda</taxon>
        <taxon>Insecta</taxon>
        <taxon>Pterygota</taxon>
        <taxon>Neoptera</taxon>
        <taxon>Endopterygota</taxon>
        <taxon>Coleoptera</taxon>
        <taxon>Polyphaga</taxon>
        <taxon>Cucujiformia</taxon>
        <taxon>Chrysomeloidea</taxon>
        <taxon>Cerambycidae</taxon>
        <taxon>Lepturinae</taxon>
        <taxon>Rhagiini</taxon>
        <taxon>Rhamnusium</taxon>
    </lineage>
</organism>
<dbReference type="InterPro" id="IPR004911">
    <property type="entry name" value="Interferon-induced_GILT"/>
</dbReference>
<keyword evidence="4 6" id="KW-0732">Signal</keyword>
<evidence type="ECO:0000313" key="7">
    <source>
        <dbReference type="EMBL" id="KAJ8965018.1"/>
    </source>
</evidence>
<evidence type="ECO:0000256" key="3">
    <source>
        <dbReference type="ARBA" id="ARBA00022525"/>
    </source>
</evidence>
<evidence type="ECO:0000256" key="1">
    <source>
        <dbReference type="ARBA" id="ARBA00004613"/>
    </source>
</evidence>
<reference evidence="7" key="1">
    <citation type="journal article" date="2023" name="Insect Mol. Biol.">
        <title>Genome sequencing provides insights into the evolution of gene families encoding plant cell wall-degrading enzymes in longhorned beetles.</title>
        <authorList>
            <person name="Shin N.R."/>
            <person name="Okamura Y."/>
            <person name="Kirsch R."/>
            <person name="Pauchet Y."/>
        </authorList>
    </citation>
    <scope>NUCLEOTIDE SEQUENCE</scope>
    <source>
        <strain evidence="7">RBIC_L_NR</strain>
    </source>
</reference>
<evidence type="ECO:0000256" key="6">
    <source>
        <dbReference type="SAM" id="SignalP"/>
    </source>
</evidence>
<comment type="similarity">
    <text evidence="2">Belongs to the GILT family.</text>
</comment>
<feature type="chain" id="PRO_5043451589" description="Gamma-interferon-inducible lysosomal thiol reductase" evidence="6">
    <location>
        <begin position="21"/>
        <end position="208"/>
    </location>
</feature>
<proteinExistence type="inferred from homology"/>
<evidence type="ECO:0000313" key="8">
    <source>
        <dbReference type="Proteomes" id="UP001162156"/>
    </source>
</evidence>
<dbReference type="Pfam" id="PF03227">
    <property type="entry name" value="GILT"/>
    <property type="match status" value="1"/>
</dbReference>
<evidence type="ECO:0000256" key="4">
    <source>
        <dbReference type="ARBA" id="ARBA00022729"/>
    </source>
</evidence>
<sequence length="208" mass="22789">MSRNIFIWLVICGCAAPAIALKVSIYYETLCGDTIHFFVHQFAPAYSVIRNNIHVDLVPFGKATAVNNSGTWNFTCQGGPNECHGNKVHSCVVELYHMRSPEFAICAFQSGNAASDANLQLCATENNITWSTIQECMTSGQADELHAANGIRTTSVEPEITFVPTIIYNDIFKVSLQNLSLENFFTLATFLQSNTNVEVAISSVGPIE</sequence>
<comment type="subcellular location">
    <subcellularLocation>
        <location evidence="1">Secreted</location>
    </subcellularLocation>
</comment>
<dbReference type="PANTHER" id="PTHR13234">
    <property type="entry name" value="GAMMA-INTERFERON INDUCIBLE LYSOSOMAL THIOL REDUCTASE GILT"/>
    <property type="match status" value="1"/>
</dbReference>
<name>A0AAV8ZKH4_9CUCU</name>
<dbReference type="GO" id="GO:0005576">
    <property type="term" value="C:extracellular region"/>
    <property type="evidence" value="ECO:0007669"/>
    <property type="project" value="UniProtKB-SubCell"/>
</dbReference>
<keyword evidence="3" id="KW-0964">Secreted</keyword>
<keyword evidence="5" id="KW-0325">Glycoprotein</keyword>
<evidence type="ECO:0008006" key="9">
    <source>
        <dbReference type="Google" id="ProtNLM"/>
    </source>
</evidence>
<dbReference type="Proteomes" id="UP001162156">
    <property type="component" value="Unassembled WGS sequence"/>
</dbReference>
<evidence type="ECO:0000256" key="5">
    <source>
        <dbReference type="ARBA" id="ARBA00023180"/>
    </source>
</evidence>
<dbReference type="PANTHER" id="PTHR13234:SF8">
    <property type="entry name" value="GAMMA-INTERFERON-INDUCIBLE LYSOSOMAL THIOL REDUCTASE"/>
    <property type="match status" value="1"/>
</dbReference>
<comment type="caution">
    <text evidence="7">The sequence shown here is derived from an EMBL/GenBank/DDBJ whole genome shotgun (WGS) entry which is preliminary data.</text>
</comment>
<evidence type="ECO:0000256" key="2">
    <source>
        <dbReference type="ARBA" id="ARBA00005679"/>
    </source>
</evidence>
<gene>
    <name evidence="7" type="ORF">NQ314_004416</name>
</gene>
<feature type="signal peptide" evidence="6">
    <location>
        <begin position="1"/>
        <end position="20"/>
    </location>
</feature>